<dbReference type="KEGG" id="ppi:YSA_00886"/>
<dbReference type="AlphaFoldDB" id="I3UP34"/>
<reference evidence="1 2" key="1">
    <citation type="journal article" date="2012" name="J. Bacteriol.">
        <title>Complete Genome Sequence of the Naphthalene-Degrading Pseudomonas putida Strain ND6.</title>
        <authorList>
            <person name="Li S."/>
            <person name="Zhao H."/>
            <person name="Li Y."/>
            <person name="Niu S."/>
            <person name="Cai B."/>
        </authorList>
    </citation>
    <scope>NUCLEOTIDE SEQUENCE [LARGE SCALE GENOMIC DNA]</scope>
    <source>
        <strain evidence="1 2">ND6</strain>
    </source>
</reference>
<proteinExistence type="predicted"/>
<organism evidence="1 2">
    <name type="scientific">Pseudomonas putida ND6</name>
    <dbReference type="NCBI Taxonomy" id="231023"/>
    <lineage>
        <taxon>Bacteria</taxon>
        <taxon>Pseudomonadati</taxon>
        <taxon>Pseudomonadota</taxon>
        <taxon>Gammaproteobacteria</taxon>
        <taxon>Pseudomonadales</taxon>
        <taxon>Pseudomonadaceae</taxon>
        <taxon>Pseudomonas</taxon>
    </lineage>
</organism>
<name>I3UP34_PSEPU</name>
<dbReference type="PATRIC" id="fig|231023.4.peg.402"/>
<dbReference type="Proteomes" id="UP000005268">
    <property type="component" value="Chromosome"/>
</dbReference>
<evidence type="ECO:0000313" key="1">
    <source>
        <dbReference type="EMBL" id="AFK67255.1"/>
    </source>
</evidence>
<dbReference type="EMBL" id="CP003588">
    <property type="protein sequence ID" value="AFK67255.1"/>
    <property type="molecule type" value="Genomic_DNA"/>
</dbReference>
<accession>I3UP34</accession>
<gene>
    <name evidence="1" type="ORF">YSA_00886</name>
</gene>
<evidence type="ECO:0000313" key="2">
    <source>
        <dbReference type="Proteomes" id="UP000005268"/>
    </source>
</evidence>
<dbReference type="HOGENOM" id="CLU_2668310_0_0_6"/>
<protein>
    <submittedName>
        <fullName evidence="1">XRE family transcriptional regulator</fullName>
    </submittedName>
</protein>
<sequence length="75" mass="8294">MGGIYDLSSASKVTPQAIQRLECDAQLNKVSMQALAFAIEAEGLVFFPVHPPLKGMKCRGSTKDARSRRDYHLLE</sequence>